<feature type="region of interest" description="Disordered" evidence="1">
    <location>
        <begin position="98"/>
        <end position="126"/>
    </location>
</feature>
<protein>
    <submittedName>
        <fullName evidence="2">Uncharacterized protein</fullName>
    </submittedName>
</protein>
<feature type="compositionally biased region" description="Basic and acidic residues" evidence="1">
    <location>
        <begin position="98"/>
        <end position="109"/>
    </location>
</feature>
<name>A0A3M7RBE4_BRAPC</name>
<reference evidence="2 3" key="1">
    <citation type="journal article" date="2018" name="Sci. Rep.">
        <title>Genomic signatures of local adaptation to the degree of environmental predictability in rotifers.</title>
        <authorList>
            <person name="Franch-Gras L."/>
            <person name="Hahn C."/>
            <person name="Garcia-Roger E.M."/>
            <person name="Carmona M.J."/>
            <person name="Serra M."/>
            <person name="Gomez A."/>
        </authorList>
    </citation>
    <scope>NUCLEOTIDE SEQUENCE [LARGE SCALE GENOMIC DNA]</scope>
    <source>
        <strain evidence="2">HYR1</strain>
    </source>
</reference>
<proteinExistence type="predicted"/>
<dbReference type="Proteomes" id="UP000276133">
    <property type="component" value="Unassembled WGS sequence"/>
</dbReference>
<sequence length="368" mass="42279">MYTEKTNIFTDHQKTKKLSIFNILLNQLINLLNENFESETNHQRTVVAITSAQSALTTTSSPSTSIKTNVNYAPLHKDFYENDDEDIVVVDEEIDLEKAESHDDLSENEGHDDDDDVEYGPKSSKKVSAKSSKKTIAQSTEISLDPDEFNAEVKILEKFKNLFQKEYDFSESSNHALFEKILNLLVTKRINSQIWLKYYCATLIFKKSSCQLTTLNEFYVSSLIQLIYKFTFPEITEWSLQCFFYFLCFKDLLFKKYVNTYNSFHSQILIHSHIIDLLLNILTKLILNETYLSSIESHRHGSGSISRSCSSNLSQNLAQTKTLASLIFERQIHVCFLQLIEVSSELCLVHSSLNILIYIANIDESSDS</sequence>
<accession>A0A3M7RBE4</accession>
<evidence type="ECO:0000313" key="3">
    <source>
        <dbReference type="Proteomes" id="UP000276133"/>
    </source>
</evidence>
<comment type="caution">
    <text evidence="2">The sequence shown here is derived from an EMBL/GenBank/DDBJ whole genome shotgun (WGS) entry which is preliminary data.</text>
</comment>
<dbReference type="EMBL" id="REGN01003816">
    <property type="protein sequence ID" value="RNA20585.1"/>
    <property type="molecule type" value="Genomic_DNA"/>
</dbReference>
<keyword evidence="3" id="KW-1185">Reference proteome</keyword>
<dbReference type="AlphaFoldDB" id="A0A3M7RBE4"/>
<evidence type="ECO:0000256" key="1">
    <source>
        <dbReference type="SAM" id="MobiDB-lite"/>
    </source>
</evidence>
<gene>
    <name evidence="2" type="ORF">BpHYR1_013767</name>
</gene>
<evidence type="ECO:0000313" key="2">
    <source>
        <dbReference type="EMBL" id="RNA20585.1"/>
    </source>
</evidence>
<organism evidence="2 3">
    <name type="scientific">Brachionus plicatilis</name>
    <name type="common">Marine rotifer</name>
    <name type="synonym">Brachionus muelleri</name>
    <dbReference type="NCBI Taxonomy" id="10195"/>
    <lineage>
        <taxon>Eukaryota</taxon>
        <taxon>Metazoa</taxon>
        <taxon>Spiralia</taxon>
        <taxon>Gnathifera</taxon>
        <taxon>Rotifera</taxon>
        <taxon>Eurotatoria</taxon>
        <taxon>Monogononta</taxon>
        <taxon>Pseudotrocha</taxon>
        <taxon>Ploima</taxon>
        <taxon>Brachionidae</taxon>
        <taxon>Brachionus</taxon>
    </lineage>
</organism>